<sequence length="225" mass="25845">MKIIFFTICTLLLSLSTLAQETLLQAQKLTKDIVLIYNVLKDNKQIKDGLFQARYQKSKALASGLYRNDKRVGVWHFFDKQGTLTQNFDYDNNRLTYEAPDDSNFTYVIDKDFKQTDTVTKPIRIGGRCYGYIPYLLLFQKPADLLYYDRESISVTLELLISPAGNLADYTIHLSGFEYKNDLNVNINLLNAEDKIFVPATMNGEQIASRILVRCKMDNIGRLVL</sequence>
<keyword evidence="1" id="KW-0732">Signal</keyword>
<evidence type="ECO:0000313" key="2">
    <source>
        <dbReference type="EMBL" id="MBE9666421.1"/>
    </source>
</evidence>
<comment type="caution">
    <text evidence="2">The sequence shown here is derived from an EMBL/GenBank/DDBJ whole genome shotgun (WGS) entry which is preliminary data.</text>
</comment>
<feature type="signal peptide" evidence="1">
    <location>
        <begin position="1"/>
        <end position="19"/>
    </location>
</feature>
<evidence type="ECO:0000256" key="1">
    <source>
        <dbReference type="SAM" id="SignalP"/>
    </source>
</evidence>
<reference evidence="2 3" key="1">
    <citation type="submission" date="2020-10" db="EMBL/GenBank/DDBJ databases">
        <title>Mucilaginibacter mali sp. nov., isolated from rhizosphere soil of apple orchard.</title>
        <authorList>
            <person name="Lee J.-S."/>
            <person name="Kim H.S."/>
            <person name="Kim J.-S."/>
        </authorList>
    </citation>
    <scope>NUCLEOTIDE SEQUENCE [LARGE SCALE GENOMIC DNA]</scope>
    <source>
        <strain evidence="2 3">KCTC 23157</strain>
    </source>
</reference>
<evidence type="ECO:0000313" key="3">
    <source>
        <dbReference type="Proteomes" id="UP000632774"/>
    </source>
</evidence>
<proteinExistence type="predicted"/>
<evidence type="ECO:0008006" key="4">
    <source>
        <dbReference type="Google" id="ProtNLM"/>
    </source>
</evidence>
<dbReference type="SUPFAM" id="SSF82185">
    <property type="entry name" value="Histone H3 K4-specific methyltransferase SET7/9 N-terminal domain"/>
    <property type="match status" value="1"/>
</dbReference>
<dbReference type="EMBL" id="JADFFM010000001">
    <property type="protein sequence ID" value="MBE9666421.1"/>
    <property type="molecule type" value="Genomic_DNA"/>
</dbReference>
<dbReference type="Proteomes" id="UP000632774">
    <property type="component" value="Unassembled WGS sequence"/>
</dbReference>
<protein>
    <recommendedName>
        <fullName evidence="4">MORN repeat protein</fullName>
    </recommendedName>
</protein>
<keyword evidence="3" id="KW-1185">Reference proteome</keyword>
<organism evidence="2 3">
    <name type="scientific">Mucilaginibacter boryungensis</name>
    <dbReference type="NCBI Taxonomy" id="768480"/>
    <lineage>
        <taxon>Bacteria</taxon>
        <taxon>Pseudomonadati</taxon>
        <taxon>Bacteroidota</taxon>
        <taxon>Sphingobacteriia</taxon>
        <taxon>Sphingobacteriales</taxon>
        <taxon>Sphingobacteriaceae</taxon>
        <taxon>Mucilaginibacter</taxon>
    </lineage>
</organism>
<accession>A0ABR9XGM6</accession>
<name>A0ABR9XGM6_9SPHI</name>
<feature type="chain" id="PRO_5045676187" description="MORN repeat protein" evidence="1">
    <location>
        <begin position="20"/>
        <end position="225"/>
    </location>
</feature>
<dbReference type="RefSeq" id="WP_194105781.1">
    <property type="nucleotide sequence ID" value="NZ_JADFFM010000001.1"/>
</dbReference>
<gene>
    <name evidence="2" type="ORF">IRJ18_08625</name>
</gene>